<evidence type="ECO:0000313" key="2">
    <source>
        <dbReference type="Proteomes" id="UP000191518"/>
    </source>
</evidence>
<keyword evidence="2" id="KW-1185">Reference proteome</keyword>
<reference evidence="2" key="1">
    <citation type="journal article" date="2017" name="Nat. Microbiol.">
        <title>Global analysis of biosynthetic gene clusters reveals vast potential of secondary metabolite production in Penicillium species.</title>
        <authorList>
            <person name="Nielsen J.C."/>
            <person name="Grijseels S."/>
            <person name="Prigent S."/>
            <person name="Ji B."/>
            <person name="Dainat J."/>
            <person name="Nielsen K.F."/>
            <person name="Frisvad J.C."/>
            <person name="Workman M."/>
            <person name="Nielsen J."/>
        </authorList>
    </citation>
    <scope>NUCLEOTIDE SEQUENCE [LARGE SCALE GENOMIC DNA]</scope>
    <source>
        <strain evidence="2">IBT 29486</strain>
    </source>
</reference>
<accession>A0A1V6S4T4</accession>
<protein>
    <submittedName>
        <fullName evidence="1">Uncharacterized protein</fullName>
    </submittedName>
</protein>
<dbReference type="Proteomes" id="UP000191518">
    <property type="component" value="Unassembled WGS sequence"/>
</dbReference>
<evidence type="ECO:0000313" key="1">
    <source>
        <dbReference type="EMBL" id="OQE09062.1"/>
    </source>
</evidence>
<dbReference type="EMBL" id="MDYP01000007">
    <property type="protein sequence ID" value="OQE09062.1"/>
    <property type="molecule type" value="Genomic_DNA"/>
</dbReference>
<comment type="caution">
    <text evidence="1">The sequence shown here is derived from an EMBL/GenBank/DDBJ whole genome shotgun (WGS) entry which is preliminary data.</text>
</comment>
<dbReference type="AlphaFoldDB" id="A0A1V6S4T4"/>
<dbReference type="OrthoDB" id="10460926at2759"/>
<proteinExistence type="predicted"/>
<sequence length="115" mass="12837">MSDLTTLFINAANFAVGTRSRAIFYVGDWTPSGTEASKMLSATEPRLESSSEQWSKEAFRVPKPEYVSLGFPIIFAHHEADMLDSQALFDECDLNYTVVPSPSELDVSIWRDVSI</sequence>
<gene>
    <name evidence="1" type="ORF">PENVUL_c007G08418</name>
</gene>
<name>A0A1V6S4T4_9EURO</name>
<organism evidence="1 2">
    <name type="scientific">Penicillium vulpinum</name>
    <dbReference type="NCBI Taxonomy" id="29845"/>
    <lineage>
        <taxon>Eukaryota</taxon>
        <taxon>Fungi</taxon>
        <taxon>Dikarya</taxon>
        <taxon>Ascomycota</taxon>
        <taxon>Pezizomycotina</taxon>
        <taxon>Eurotiomycetes</taxon>
        <taxon>Eurotiomycetidae</taxon>
        <taxon>Eurotiales</taxon>
        <taxon>Aspergillaceae</taxon>
        <taxon>Penicillium</taxon>
    </lineage>
</organism>